<dbReference type="Proteomes" id="UP000244898">
    <property type="component" value="Unassembled WGS sequence"/>
</dbReference>
<accession>A0A2R8CEP9</accession>
<sequence>MSGIDADGNFVRDRKLSWSSYQLNMLRVQELLLDTFGIEARANDATAELAGLVQSLNTDGGAETD</sequence>
<gene>
    <name evidence="1" type="ORF">TRM7615_04432</name>
</gene>
<keyword evidence="2" id="KW-1185">Reference proteome</keyword>
<proteinExistence type="predicted"/>
<protein>
    <submittedName>
        <fullName evidence="1">Uncharacterized protein</fullName>
    </submittedName>
</protein>
<organism evidence="1 2">
    <name type="scientific">Falsiruegeria mediterranea M17</name>
    <dbReference type="NCBI Taxonomy" id="1200281"/>
    <lineage>
        <taxon>Bacteria</taxon>
        <taxon>Pseudomonadati</taxon>
        <taxon>Pseudomonadota</taxon>
        <taxon>Alphaproteobacteria</taxon>
        <taxon>Rhodobacterales</taxon>
        <taxon>Roseobacteraceae</taxon>
        <taxon>Falsiruegeria</taxon>
    </lineage>
</organism>
<reference evidence="2" key="1">
    <citation type="submission" date="2018-03" db="EMBL/GenBank/DDBJ databases">
        <authorList>
            <person name="Rodrigo-Torres L."/>
            <person name="Arahal R. D."/>
            <person name="Lucena T."/>
        </authorList>
    </citation>
    <scope>NUCLEOTIDE SEQUENCE [LARGE SCALE GENOMIC DNA]</scope>
    <source>
        <strain evidence="2">CECT 7615</strain>
    </source>
</reference>
<dbReference type="EMBL" id="ONZG01000014">
    <property type="protein sequence ID" value="SPJ30895.1"/>
    <property type="molecule type" value="Genomic_DNA"/>
</dbReference>
<evidence type="ECO:0000313" key="2">
    <source>
        <dbReference type="Proteomes" id="UP000244898"/>
    </source>
</evidence>
<evidence type="ECO:0000313" key="1">
    <source>
        <dbReference type="EMBL" id="SPJ30895.1"/>
    </source>
</evidence>
<dbReference type="RefSeq" id="WP_235824181.1">
    <property type="nucleotide sequence ID" value="NZ_ONZG01000014.1"/>
</dbReference>
<name>A0A2R8CEP9_9RHOB</name>
<dbReference type="AlphaFoldDB" id="A0A2R8CEP9"/>